<dbReference type="GO" id="GO:0008253">
    <property type="term" value="F:5'-nucleotidase activity"/>
    <property type="evidence" value="ECO:0007669"/>
    <property type="project" value="InterPro"/>
</dbReference>
<dbReference type="HOGENOM" id="CLU_111510_0_0_6"/>
<dbReference type="Gene3D" id="3.40.50.1000">
    <property type="entry name" value="HAD superfamily/HAD-like"/>
    <property type="match status" value="1"/>
</dbReference>
<organism evidence="4 5">
    <name type="scientific">Sodalis praecaptivus</name>
    <dbReference type="NCBI Taxonomy" id="1239307"/>
    <lineage>
        <taxon>Bacteria</taxon>
        <taxon>Pseudomonadati</taxon>
        <taxon>Pseudomonadota</taxon>
        <taxon>Gammaproteobacteria</taxon>
        <taxon>Enterobacterales</taxon>
        <taxon>Bruguierivoracaceae</taxon>
        <taxon>Sodalis</taxon>
    </lineage>
</organism>
<accession>W0HWV2</accession>
<protein>
    <submittedName>
        <fullName evidence="4">5'(3')-deoxyribonucleotidase</fullName>
    </submittedName>
</protein>
<dbReference type="InterPro" id="IPR010708">
    <property type="entry name" value="5'(3')-deoxyribonucleotidase"/>
</dbReference>
<dbReference type="PATRIC" id="fig|1239307.3.peg.1771"/>
<dbReference type="Pfam" id="PF06941">
    <property type="entry name" value="NT5C"/>
    <property type="match status" value="1"/>
</dbReference>
<sequence length="173" mass="19965">MARIAVDMDEVIADFNKKFINSFNHQFGKTISLTDLHGRSAQKRWPELASDIDLLIGQADFFSDLPVMPDSQEVLARMNEKHEIFITTAAMEFPLSFNAKFEWLKTHFPFISPMNIVFCGSKSILNADYLIDDNCRHFRGFCGEGILFTAPHNIHMEGYKRVRNWQEVGELFL</sequence>
<dbReference type="PANTHER" id="PTHR16504:SF4">
    <property type="entry name" value="5'(3')-DEOXYRIBONUCLEOTIDASE"/>
    <property type="match status" value="1"/>
</dbReference>
<name>W0HWV2_9GAMM</name>
<dbReference type="PANTHER" id="PTHR16504">
    <property type="entry name" value="5'(3')-DEOXYRIBONUCLEOTIDASE"/>
    <property type="match status" value="1"/>
</dbReference>
<dbReference type="GO" id="GO:0009223">
    <property type="term" value="P:pyrimidine deoxyribonucleotide catabolic process"/>
    <property type="evidence" value="ECO:0007669"/>
    <property type="project" value="TreeGrafter"/>
</dbReference>
<reference evidence="4 5" key="1">
    <citation type="journal article" date="2014" name="Genome Biol. Evol.">
        <title>Genome degeneration and adaptation in a nascent stage of symbiosis.</title>
        <authorList>
            <person name="Oakeson K.F."/>
            <person name="Gil R."/>
            <person name="Clayton A.L."/>
            <person name="Dunn D.M."/>
            <person name="von Niederhausern A.C."/>
            <person name="Hamil C."/>
            <person name="Aoyagi A."/>
            <person name="Duval B."/>
            <person name="Baca A."/>
            <person name="Silva F.J."/>
            <person name="Vallier A."/>
            <person name="Jackson D.G."/>
            <person name="Latorre A."/>
            <person name="Weiss R.B."/>
            <person name="Heddi A."/>
            <person name="Moya A."/>
            <person name="Dale C."/>
        </authorList>
    </citation>
    <scope>NUCLEOTIDE SEQUENCE [LARGE SCALE GENOMIC DNA]</scope>
    <source>
        <strain evidence="4 5">HS1</strain>
    </source>
</reference>
<dbReference type="InterPro" id="IPR023214">
    <property type="entry name" value="HAD_sf"/>
</dbReference>
<feature type="active site" description="Proton donor" evidence="3">
    <location>
        <position position="9"/>
    </location>
</feature>
<gene>
    <name evidence="4" type="ORF">Sant_1628</name>
</gene>
<evidence type="ECO:0000256" key="3">
    <source>
        <dbReference type="PIRSR" id="PIRSR610708-1"/>
    </source>
</evidence>
<dbReference type="InterPro" id="IPR036412">
    <property type="entry name" value="HAD-like_sf"/>
</dbReference>
<dbReference type="GO" id="GO:0046872">
    <property type="term" value="F:metal ion binding"/>
    <property type="evidence" value="ECO:0007669"/>
    <property type="project" value="UniProtKB-KW"/>
</dbReference>
<dbReference type="OrthoDB" id="278110at2"/>
<keyword evidence="2" id="KW-0479">Metal-binding</keyword>
<evidence type="ECO:0000313" key="4">
    <source>
        <dbReference type="EMBL" id="AHF76685.1"/>
    </source>
</evidence>
<evidence type="ECO:0000256" key="1">
    <source>
        <dbReference type="ARBA" id="ARBA00009589"/>
    </source>
</evidence>
<evidence type="ECO:0000256" key="2">
    <source>
        <dbReference type="ARBA" id="ARBA00022723"/>
    </source>
</evidence>
<dbReference type="SFLD" id="SFLDG01146">
    <property type="entry name" value="C1.2.2"/>
    <property type="match status" value="1"/>
</dbReference>
<keyword evidence="5" id="KW-1185">Reference proteome</keyword>
<dbReference type="RefSeq" id="WP_025421821.1">
    <property type="nucleotide sequence ID" value="NZ_CP006569.1"/>
</dbReference>
<dbReference type="SFLD" id="SFLDG01126">
    <property type="entry name" value="C1.2:_Nucleotidase_Like"/>
    <property type="match status" value="1"/>
</dbReference>
<proteinExistence type="inferred from homology"/>
<dbReference type="AlphaFoldDB" id="W0HWV2"/>
<comment type="similarity">
    <text evidence="1">Belongs to the 5'(3')-deoxyribonucleotidase family.</text>
</comment>
<dbReference type="KEGG" id="sod:Sant_1628"/>
<evidence type="ECO:0000313" key="5">
    <source>
        <dbReference type="Proteomes" id="UP000019028"/>
    </source>
</evidence>
<dbReference type="SUPFAM" id="SSF56784">
    <property type="entry name" value="HAD-like"/>
    <property type="match status" value="1"/>
</dbReference>
<dbReference type="Gene3D" id="1.10.40.40">
    <property type="entry name" value="Deoxyribonucleotidase, domain 2"/>
    <property type="match status" value="1"/>
</dbReference>
<dbReference type="SFLD" id="SFLDS00003">
    <property type="entry name" value="Haloacid_Dehalogenase"/>
    <property type="match status" value="1"/>
</dbReference>
<dbReference type="EMBL" id="CP006569">
    <property type="protein sequence ID" value="AHF76685.1"/>
    <property type="molecule type" value="Genomic_DNA"/>
</dbReference>
<dbReference type="Proteomes" id="UP000019028">
    <property type="component" value="Chromosome"/>
</dbReference>
<feature type="active site" description="Nucleophile" evidence="3">
    <location>
        <position position="7"/>
    </location>
</feature>